<keyword evidence="4" id="KW-1185">Reference proteome</keyword>
<sequence length="455" mass="50467">MLKSILLLLSTLLPAALYGQALSKADVLTDLKYLNQAILHGHPTNFQPAQTTDLGTLVAQTEALPQDSLTAFQYLLLLGEALQKVGCVHTSLNNPWANRPRPARYVPFPLVADQGKLYLQSLAGDTIRHEEVVAINGVRAERLLTDLLKLRASDGGTQAFALEYFNRFASSLIATYLDYPTQYELQFNSRTSTHPAAEKVVPVLRPKGTYEIILARDDNTFSVLDTLGVLRVSTFGKADAAFFRSVFSSIREKPLKYLVLDLRGNLGGNRKAAIVLTQQLVGTSFSYAILQPRLTPARYLNGRGKLYLGLSKIKYNLGDFYRSKRTPLGRTFTYRYKPDRNPYRGELFVLTDGFTASASTMVTSWLKQHTQARFIGQQASGGYNGNNGGSFPMLTLPKSKAEIRFPAYRLILDPRSDFRAGILPDYHLGVAPTPIHQDPALQLVIRLLARSKAAP</sequence>
<feature type="chain" id="PRO_5032910548" description="Tail specific protease domain-containing protein" evidence="1">
    <location>
        <begin position="22"/>
        <end position="455"/>
    </location>
</feature>
<dbReference type="GO" id="GO:0030288">
    <property type="term" value="C:outer membrane-bounded periplasmic space"/>
    <property type="evidence" value="ECO:0007669"/>
    <property type="project" value="TreeGrafter"/>
</dbReference>
<proteinExistence type="predicted"/>
<organism evidence="3 4">
    <name type="scientific">Rhabdobacter roseus</name>
    <dbReference type="NCBI Taxonomy" id="1655419"/>
    <lineage>
        <taxon>Bacteria</taxon>
        <taxon>Pseudomonadati</taxon>
        <taxon>Bacteroidota</taxon>
        <taxon>Cytophagia</taxon>
        <taxon>Cytophagales</taxon>
        <taxon>Cytophagaceae</taxon>
        <taxon>Rhabdobacter</taxon>
    </lineage>
</organism>
<evidence type="ECO:0000313" key="4">
    <source>
        <dbReference type="Proteomes" id="UP000557307"/>
    </source>
</evidence>
<dbReference type="GO" id="GO:0007165">
    <property type="term" value="P:signal transduction"/>
    <property type="evidence" value="ECO:0007669"/>
    <property type="project" value="TreeGrafter"/>
</dbReference>
<dbReference type="GO" id="GO:0006508">
    <property type="term" value="P:proteolysis"/>
    <property type="evidence" value="ECO:0007669"/>
    <property type="project" value="InterPro"/>
</dbReference>
<evidence type="ECO:0000256" key="1">
    <source>
        <dbReference type="SAM" id="SignalP"/>
    </source>
</evidence>
<dbReference type="AlphaFoldDB" id="A0A840TRY1"/>
<comment type="caution">
    <text evidence="3">The sequence shown here is derived from an EMBL/GenBank/DDBJ whole genome shotgun (WGS) entry which is preliminary data.</text>
</comment>
<dbReference type="EMBL" id="JACHGF010000008">
    <property type="protein sequence ID" value="MBB5286064.1"/>
    <property type="molecule type" value="Genomic_DNA"/>
</dbReference>
<keyword evidence="1" id="KW-0732">Signal</keyword>
<gene>
    <name evidence="3" type="ORF">HNQ92_004224</name>
</gene>
<protein>
    <recommendedName>
        <fullName evidence="2">Tail specific protease domain-containing protein</fullName>
    </recommendedName>
</protein>
<reference evidence="3 4" key="1">
    <citation type="submission" date="2020-08" db="EMBL/GenBank/DDBJ databases">
        <title>Genomic Encyclopedia of Type Strains, Phase IV (KMG-IV): sequencing the most valuable type-strain genomes for metagenomic binning, comparative biology and taxonomic classification.</title>
        <authorList>
            <person name="Goeker M."/>
        </authorList>
    </citation>
    <scope>NUCLEOTIDE SEQUENCE [LARGE SCALE GENOMIC DNA]</scope>
    <source>
        <strain evidence="3 4">DSM 105074</strain>
    </source>
</reference>
<dbReference type="GO" id="GO:0008236">
    <property type="term" value="F:serine-type peptidase activity"/>
    <property type="evidence" value="ECO:0007669"/>
    <property type="project" value="InterPro"/>
</dbReference>
<feature type="domain" description="Tail specific protease" evidence="2">
    <location>
        <begin position="227"/>
        <end position="427"/>
    </location>
</feature>
<dbReference type="InterPro" id="IPR005151">
    <property type="entry name" value="Tail-specific_protease"/>
</dbReference>
<dbReference type="Gene3D" id="3.90.226.10">
    <property type="entry name" value="2-enoyl-CoA Hydratase, Chain A, domain 1"/>
    <property type="match status" value="1"/>
</dbReference>
<accession>A0A840TRY1</accession>
<dbReference type="InterPro" id="IPR029045">
    <property type="entry name" value="ClpP/crotonase-like_dom_sf"/>
</dbReference>
<dbReference type="RefSeq" id="WP_184176830.1">
    <property type="nucleotide sequence ID" value="NZ_JACHGF010000008.1"/>
</dbReference>
<dbReference type="SUPFAM" id="SSF52096">
    <property type="entry name" value="ClpP/crotonase"/>
    <property type="match status" value="1"/>
</dbReference>
<evidence type="ECO:0000259" key="2">
    <source>
        <dbReference type="Pfam" id="PF03572"/>
    </source>
</evidence>
<evidence type="ECO:0000313" key="3">
    <source>
        <dbReference type="EMBL" id="MBB5286064.1"/>
    </source>
</evidence>
<dbReference type="PANTHER" id="PTHR32060">
    <property type="entry name" value="TAIL-SPECIFIC PROTEASE"/>
    <property type="match status" value="1"/>
</dbReference>
<dbReference type="Pfam" id="PF03572">
    <property type="entry name" value="Peptidase_S41"/>
    <property type="match status" value="1"/>
</dbReference>
<feature type="signal peptide" evidence="1">
    <location>
        <begin position="1"/>
        <end position="21"/>
    </location>
</feature>
<dbReference type="PANTHER" id="PTHR32060:SF30">
    <property type="entry name" value="CARBOXY-TERMINAL PROCESSING PROTEASE CTPA"/>
    <property type="match status" value="1"/>
</dbReference>
<name>A0A840TRY1_9BACT</name>
<dbReference type="GO" id="GO:0004175">
    <property type="term" value="F:endopeptidase activity"/>
    <property type="evidence" value="ECO:0007669"/>
    <property type="project" value="TreeGrafter"/>
</dbReference>
<dbReference type="Proteomes" id="UP000557307">
    <property type="component" value="Unassembled WGS sequence"/>
</dbReference>